<organism evidence="3 4">
    <name type="scientific">Modicisalibacter muralis</name>
    <dbReference type="NCBI Taxonomy" id="119000"/>
    <lineage>
        <taxon>Bacteria</taxon>
        <taxon>Pseudomonadati</taxon>
        <taxon>Pseudomonadota</taxon>
        <taxon>Gammaproteobacteria</taxon>
        <taxon>Oceanospirillales</taxon>
        <taxon>Halomonadaceae</taxon>
        <taxon>Modicisalibacter</taxon>
    </lineage>
</organism>
<dbReference type="AlphaFoldDB" id="A0A1G9I9F4"/>
<evidence type="ECO:0000313" key="4">
    <source>
        <dbReference type="Proteomes" id="UP000198654"/>
    </source>
</evidence>
<dbReference type="InterPro" id="IPR050261">
    <property type="entry name" value="FrsA_esterase"/>
</dbReference>
<dbReference type="RefSeq" id="WP_245704117.1">
    <property type="nucleotide sequence ID" value="NZ_FNGI01000002.1"/>
</dbReference>
<evidence type="ECO:0000256" key="1">
    <source>
        <dbReference type="SAM" id="SignalP"/>
    </source>
</evidence>
<dbReference type="GO" id="GO:0016787">
    <property type="term" value="F:hydrolase activity"/>
    <property type="evidence" value="ECO:0007669"/>
    <property type="project" value="UniProtKB-KW"/>
</dbReference>
<sequence>MRSLFKLLCLAPALLMEPVLAQGDAPVQVQSQVQTQDQVQPEVEPLVQAAVEAEVVEGPRVKGEIFEYSTGGETYQGYLARNIADDQPRPAVLVVHEWWGLDDYARARADQLAALGFVALAVDMYGGGKTTEHPDEAGAFSKRVMQDWPAARARLEAAMVKLSQHPAVAGESMAAIGYCFGGGVVMNMALAGMPIEAAISFHGSPTRAVTQPQPFDGIVEIHNGAADTLVKRDALLAMTSTLEAQGASVEITNYPGAEHGFSNPHADAVAEEYGLPVGYDPAADAASWQAALLTLDEALNGE</sequence>
<dbReference type="PANTHER" id="PTHR22946:SF0">
    <property type="entry name" value="DIENELACTONE HYDROLASE DOMAIN-CONTAINING PROTEIN"/>
    <property type="match status" value="1"/>
</dbReference>
<dbReference type="SUPFAM" id="SSF53474">
    <property type="entry name" value="alpha/beta-Hydrolases"/>
    <property type="match status" value="1"/>
</dbReference>
<evidence type="ECO:0000313" key="3">
    <source>
        <dbReference type="EMBL" id="SDL21742.1"/>
    </source>
</evidence>
<dbReference type="Gene3D" id="3.40.50.1820">
    <property type="entry name" value="alpha/beta hydrolase"/>
    <property type="match status" value="1"/>
</dbReference>
<dbReference type="EMBL" id="FNGI01000002">
    <property type="protein sequence ID" value="SDL21742.1"/>
    <property type="molecule type" value="Genomic_DNA"/>
</dbReference>
<dbReference type="Pfam" id="PF01738">
    <property type="entry name" value="DLH"/>
    <property type="match status" value="1"/>
</dbReference>
<feature type="domain" description="Dienelactone hydrolase" evidence="2">
    <location>
        <begin position="84"/>
        <end position="297"/>
    </location>
</feature>
<keyword evidence="3" id="KW-0378">Hydrolase</keyword>
<accession>A0A1G9I9F4</accession>
<dbReference type="PANTHER" id="PTHR22946">
    <property type="entry name" value="DIENELACTONE HYDROLASE DOMAIN-CONTAINING PROTEIN-RELATED"/>
    <property type="match status" value="1"/>
</dbReference>
<name>A0A1G9I9F4_9GAMM</name>
<protein>
    <submittedName>
        <fullName evidence="3">Dienelactone hydrolase</fullName>
    </submittedName>
</protein>
<gene>
    <name evidence="3" type="ORF">SAMN05661010_01097</name>
</gene>
<dbReference type="Proteomes" id="UP000198654">
    <property type="component" value="Unassembled WGS sequence"/>
</dbReference>
<dbReference type="STRING" id="119000.SAMN05661010_01097"/>
<dbReference type="InterPro" id="IPR029058">
    <property type="entry name" value="AB_hydrolase_fold"/>
</dbReference>
<reference evidence="3 4" key="1">
    <citation type="submission" date="2016-10" db="EMBL/GenBank/DDBJ databases">
        <authorList>
            <person name="de Groot N.N."/>
        </authorList>
    </citation>
    <scope>NUCLEOTIDE SEQUENCE [LARGE SCALE GENOMIC DNA]</scope>
    <source>
        <strain evidence="3 4">DSM 14789</strain>
    </source>
</reference>
<evidence type="ECO:0000259" key="2">
    <source>
        <dbReference type="Pfam" id="PF01738"/>
    </source>
</evidence>
<keyword evidence="1" id="KW-0732">Signal</keyword>
<feature type="chain" id="PRO_5011678592" evidence="1">
    <location>
        <begin position="22"/>
        <end position="302"/>
    </location>
</feature>
<proteinExistence type="predicted"/>
<keyword evidence="4" id="KW-1185">Reference proteome</keyword>
<dbReference type="InterPro" id="IPR002925">
    <property type="entry name" value="Dienelactn_hydro"/>
</dbReference>
<feature type="signal peptide" evidence="1">
    <location>
        <begin position="1"/>
        <end position="21"/>
    </location>
</feature>